<accession>A0ABQ9EAW0</accession>
<proteinExistence type="predicted"/>
<dbReference type="PROSITE" id="PS51675">
    <property type="entry name" value="SAM_MT_TRM10"/>
    <property type="match status" value="1"/>
</dbReference>
<dbReference type="InterPro" id="IPR038459">
    <property type="entry name" value="MT_TRM10-typ_sf"/>
</dbReference>
<protein>
    <recommendedName>
        <fullName evidence="5">SAM-dependent MTase TRM10-type domain-containing protein</fullName>
    </recommendedName>
</protein>
<keyword evidence="1" id="KW-0489">Methyltransferase</keyword>
<evidence type="ECO:0000256" key="2">
    <source>
        <dbReference type="ARBA" id="ARBA00022679"/>
    </source>
</evidence>
<evidence type="ECO:0000313" key="6">
    <source>
        <dbReference type="EMBL" id="KAJ8301022.1"/>
    </source>
</evidence>
<feature type="compositionally biased region" description="Basic residues" evidence="4">
    <location>
        <begin position="80"/>
        <end position="89"/>
    </location>
</feature>
<reference evidence="6 7" key="1">
    <citation type="submission" date="2022-12" db="EMBL/GenBank/DDBJ databases">
        <title>Chromosome-level genome of Tegillarca granosa.</title>
        <authorList>
            <person name="Kim J."/>
        </authorList>
    </citation>
    <scope>NUCLEOTIDE SEQUENCE [LARGE SCALE GENOMIC DNA]</scope>
    <source>
        <strain evidence="6">Teg-2019</strain>
        <tissue evidence="6">Adductor muscle</tissue>
    </source>
</reference>
<sequence length="297" mass="34453">MATQENETEPTSNDISNHFESCLDANNETVNEITNTTDIRKKIDETQCDNEDSVPTNKPRLTKSEKKKLKHERILESKKESRKQKKHERKERIRANKMENLDNEKGEDIPSKREIKEKIVDKLNESLVCGQRICVDLSMEHLMSEKEKSKLAQQLGRLYGVNRHAEYPAHLYFCGFDKTEGTLYKECIRKNSGFEKYIVEIREQTFMDVFDMDELIYLSPDAKETLTDIDPTKVYIIGGVVDESVAKEYMEKVEQSSHSSILAVNQVFEILMTFIETHDWCTALSNSVPKRKGYVIK</sequence>
<dbReference type="Proteomes" id="UP001217089">
    <property type="component" value="Unassembled WGS sequence"/>
</dbReference>
<dbReference type="PANTHER" id="PTHR13563:SF19">
    <property type="entry name" value="TRNA METHYLTRANSFERASE 10 HOMOLOG B"/>
    <property type="match status" value="1"/>
</dbReference>
<evidence type="ECO:0000256" key="3">
    <source>
        <dbReference type="ARBA" id="ARBA00022691"/>
    </source>
</evidence>
<dbReference type="PANTHER" id="PTHR13563">
    <property type="entry name" value="TRNA (GUANINE-9-) METHYLTRANSFERASE"/>
    <property type="match status" value="1"/>
</dbReference>
<feature type="domain" description="SAM-dependent MTase TRM10-type" evidence="5">
    <location>
        <begin position="115"/>
        <end position="297"/>
    </location>
</feature>
<dbReference type="EMBL" id="JARBDR010000919">
    <property type="protein sequence ID" value="KAJ8301022.1"/>
    <property type="molecule type" value="Genomic_DNA"/>
</dbReference>
<keyword evidence="2" id="KW-0808">Transferase</keyword>
<dbReference type="InterPro" id="IPR007356">
    <property type="entry name" value="tRNA_m1G_MeTrfase_euk"/>
</dbReference>
<gene>
    <name evidence="6" type="ORF">KUTeg_022541</name>
</gene>
<evidence type="ECO:0000256" key="1">
    <source>
        <dbReference type="ARBA" id="ARBA00022603"/>
    </source>
</evidence>
<keyword evidence="3" id="KW-0949">S-adenosyl-L-methionine</keyword>
<feature type="compositionally biased region" description="Basic and acidic residues" evidence="4">
    <location>
        <begin position="90"/>
        <end position="109"/>
    </location>
</feature>
<comment type="caution">
    <text evidence="6">The sequence shown here is derived from an EMBL/GenBank/DDBJ whole genome shotgun (WGS) entry which is preliminary data.</text>
</comment>
<evidence type="ECO:0000313" key="7">
    <source>
        <dbReference type="Proteomes" id="UP001217089"/>
    </source>
</evidence>
<feature type="region of interest" description="Disordered" evidence="4">
    <location>
        <begin position="1"/>
        <end position="109"/>
    </location>
</feature>
<evidence type="ECO:0000259" key="5">
    <source>
        <dbReference type="PROSITE" id="PS51675"/>
    </source>
</evidence>
<evidence type="ECO:0000256" key="4">
    <source>
        <dbReference type="SAM" id="MobiDB-lite"/>
    </source>
</evidence>
<feature type="compositionally biased region" description="Low complexity" evidence="4">
    <location>
        <begin position="26"/>
        <end position="37"/>
    </location>
</feature>
<dbReference type="Gene3D" id="3.40.1280.30">
    <property type="match status" value="1"/>
</dbReference>
<dbReference type="InterPro" id="IPR028564">
    <property type="entry name" value="MT_TRM10-typ"/>
</dbReference>
<feature type="compositionally biased region" description="Polar residues" evidence="4">
    <location>
        <begin position="1"/>
        <end position="19"/>
    </location>
</feature>
<organism evidence="6 7">
    <name type="scientific">Tegillarca granosa</name>
    <name type="common">Malaysian cockle</name>
    <name type="synonym">Anadara granosa</name>
    <dbReference type="NCBI Taxonomy" id="220873"/>
    <lineage>
        <taxon>Eukaryota</taxon>
        <taxon>Metazoa</taxon>
        <taxon>Spiralia</taxon>
        <taxon>Lophotrochozoa</taxon>
        <taxon>Mollusca</taxon>
        <taxon>Bivalvia</taxon>
        <taxon>Autobranchia</taxon>
        <taxon>Pteriomorphia</taxon>
        <taxon>Arcoida</taxon>
        <taxon>Arcoidea</taxon>
        <taxon>Arcidae</taxon>
        <taxon>Tegillarca</taxon>
    </lineage>
</organism>
<name>A0ABQ9EAW0_TEGGR</name>
<keyword evidence="7" id="KW-1185">Reference proteome</keyword>